<protein>
    <submittedName>
        <fullName evidence="1">Uncharacterized protein</fullName>
    </submittedName>
</protein>
<gene>
    <name evidence="1" type="ORF">OIDMADRAFT_130650</name>
</gene>
<sequence length="289" mass="32726">MENEDLGRPFHFIVTGQYLAVHYDGNSFVLHMDLHLRGSLFYLSDDNGKIIHNRTYIGSLSSHPGYRGDVFYIRRGPQYLSEGGLWTDSIGDALKVQIDPELDHNDDDDDDVSLVPPLSNPVVSAANPISADGIDLYHPDKWFALYPITGDCLWSGDASNVKSKLFFGGNPYSIGMPFQLTNNDGKTRIRSYDRKFLTVMIEPEVAEYLKEECRPHNALSRCPHCMNCYTVGFHPEPQDCFTLIPRGLPSMFVLYDGAFYYRVNVLKAGYAMLERKEQIEDASLFQFVG</sequence>
<organism evidence="1 2">
    <name type="scientific">Oidiodendron maius (strain Zn)</name>
    <dbReference type="NCBI Taxonomy" id="913774"/>
    <lineage>
        <taxon>Eukaryota</taxon>
        <taxon>Fungi</taxon>
        <taxon>Dikarya</taxon>
        <taxon>Ascomycota</taxon>
        <taxon>Pezizomycotina</taxon>
        <taxon>Leotiomycetes</taxon>
        <taxon>Leotiomycetes incertae sedis</taxon>
        <taxon>Myxotrichaceae</taxon>
        <taxon>Oidiodendron</taxon>
    </lineage>
</organism>
<keyword evidence="2" id="KW-1185">Reference proteome</keyword>
<dbReference type="HOGENOM" id="CLU_969693_0_0_1"/>
<dbReference type="InParanoid" id="A0A0C3D599"/>
<reference evidence="2" key="2">
    <citation type="submission" date="2015-01" db="EMBL/GenBank/DDBJ databases">
        <title>Evolutionary Origins and Diversification of the Mycorrhizal Mutualists.</title>
        <authorList>
            <consortium name="DOE Joint Genome Institute"/>
            <consortium name="Mycorrhizal Genomics Consortium"/>
            <person name="Kohler A."/>
            <person name="Kuo A."/>
            <person name="Nagy L.G."/>
            <person name="Floudas D."/>
            <person name="Copeland A."/>
            <person name="Barry K.W."/>
            <person name="Cichocki N."/>
            <person name="Veneault-Fourrey C."/>
            <person name="LaButti K."/>
            <person name="Lindquist E.A."/>
            <person name="Lipzen A."/>
            <person name="Lundell T."/>
            <person name="Morin E."/>
            <person name="Murat C."/>
            <person name="Riley R."/>
            <person name="Ohm R."/>
            <person name="Sun H."/>
            <person name="Tunlid A."/>
            <person name="Henrissat B."/>
            <person name="Grigoriev I.V."/>
            <person name="Hibbett D.S."/>
            <person name="Martin F."/>
        </authorList>
    </citation>
    <scope>NUCLEOTIDE SEQUENCE [LARGE SCALE GENOMIC DNA]</scope>
    <source>
        <strain evidence="2">Zn</strain>
    </source>
</reference>
<accession>A0A0C3D599</accession>
<name>A0A0C3D599_OIDMZ</name>
<reference evidence="1 2" key="1">
    <citation type="submission" date="2014-04" db="EMBL/GenBank/DDBJ databases">
        <authorList>
            <consortium name="DOE Joint Genome Institute"/>
            <person name="Kuo A."/>
            <person name="Martino E."/>
            <person name="Perotto S."/>
            <person name="Kohler A."/>
            <person name="Nagy L.G."/>
            <person name="Floudas D."/>
            <person name="Copeland A."/>
            <person name="Barry K.W."/>
            <person name="Cichocki N."/>
            <person name="Veneault-Fourrey C."/>
            <person name="LaButti K."/>
            <person name="Lindquist E.A."/>
            <person name="Lipzen A."/>
            <person name="Lundell T."/>
            <person name="Morin E."/>
            <person name="Murat C."/>
            <person name="Sun H."/>
            <person name="Tunlid A."/>
            <person name="Henrissat B."/>
            <person name="Grigoriev I.V."/>
            <person name="Hibbett D.S."/>
            <person name="Martin F."/>
            <person name="Nordberg H.P."/>
            <person name="Cantor M.N."/>
            <person name="Hua S.X."/>
        </authorList>
    </citation>
    <scope>NUCLEOTIDE SEQUENCE [LARGE SCALE GENOMIC DNA]</scope>
    <source>
        <strain evidence="1 2">Zn</strain>
    </source>
</reference>
<dbReference type="AlphaFoldDB" id="A0A0C3D599"/>
<proteinExistence type="predicted"/>
<dbReference type="EMBL" id="KN832882">
    <property type="protein sequence ID" value="KIM97067.1"/>
    <property type="molecule type" value="Genomic_DNA"/>
</dbReference>
<evidence type="ECO:0000313" key="2">
    <source>
        <dbReference type="Proteomes" id="UP000054321"/>
    </source>
</evidence>
<dbReference type="Proteomes" id="UP000054321">
    <property type="component" value="Unassembled WGS sequence"/>
</dbReference>
<evidence type="ECO:0000313" key="1">
    <source>
        <dbReference type="EMBL" id="KIM97067.1"/>
    </source>
</evidence>
<dbReference type="OrthoDB" id="4215089at2759"/>